<evidence type="ECO:0000256" key="1">
    <source>
        <dbReference type="ARBA" id="ARBA00022801"/>
    </source>
</evidence>
<keyword evidence="4" id="KW-1185">Reference proteome</keyword>
<gene>
    <name evidence="3" type="ORF">RJ640_009961</name>
</gene>
<feature type="compositionally biased region" description="Polar residues" evidence="2">
    <location>
        <begin position="22"/>
        <end position="35"/>
    </location>
</feature>
<dbReference type="GO" id="GO:0006796">
    <property type="term" value="P:phosphate-containing compound metabolic process"/>
    <property type="evidence" value="ECO:0007669"/>
    <property type="project" value="UniProtKB-ARBA"/>
</dbReference>
<evidence type="ECO:0000313" key="3">
    <source>
        <dbReference type="EMBL" id="KAK2977410.1"/>
    </source>
</evidence>
<sequence>MVVSTNPDLRPEMKLNPEINGVNGSESNPTSTTDPHSTRVFFDNKSHFVDPDPGHSFQAIRAQIFGSNDTFLNPTPFRLSYAKKTEVHWLQSVYLKLASHSTGAPCTASPFFTHRRTNPLALTFSRQPWLLTHEPITRGGGASSWVCWLWWSELGEEANASAAASRRRRFSITSNEGMLLVAPCEVAEWT</sequence>
<reference evidence="3" key="1">
    <citation type="submission" date="2022-12" db="EMBL/GenBank/DDBJ databases">
        <title>Draft genome assemblies for two species of Escallonia (Escalloniales).</title>
        <authorList>
            <person name="Chanderbali A."/>
            <person name="Dervinis C."/>
            <person name="Anghel I."/>
            <person name="Soltis D."/>
            <person name="Soltis P."/>
            <person name="Zapata F."/>
        </authorList>
    </citation>
    <scope>NUCLEOTIDE SEQUENCE</scope>
    <source>
        <strain evidence="3">UCBG92.1500</strain>
        <tissue evidence="3">Leaf</tissue>
    </source>
</reference>
<dbReference type="AlphaFoldDB" id="A0AA88RP40"/>
<evidence type="ECO:0000256" key="2">
    <source>
        <dbReference type="SAM" id="MobiDB-lite"/>
    </source>
</evidence>
<dbReference type="GO" id="GO:0016788">
    <property type="term" value="F:hydrolase activity, acting on ester bonds"/>
    <property type="evidence" value="ECO:0007669"/>
    <property type="project" value="InterPro"/>
</dbReference>
<feature type="region of interest" description="Disordered" evidence="2">
    <location>
        <begin position="1"/>
        <end position="36"/>
    </location>
</feature>
<dbReference type="InterPro" id="IPR007312">
    <property type="entry name" value="Phosphoesterase"/>
</dbReference>
<proteinExistence type="predicted"/>
<accession>A0AA88RP40</accession>
<keyword evidence="1" id="KW-0378">Hydrolase</keyword>
<dbReference type="EMBL" id="JAVXUO010001991">
    <property type="protein sequence ID" value="KAK2977410.1"/>
    <property type="molecule type" value="Genomic_DNA"/>
</dbReference>
<organism evidence="3 4">
    <name type="scientific">Escallonia rubra</name>
    <dbReference type="NCBI Taxonomy" id="112253"/>
    <lineage>
        <taxon>Eukaryota</taxon>
        <taxon>Viridiplantae</taxon>
        <taxon>Streptophyta</taxon>
        <taxon>Embryophyta</taxon>
        <taxon>Tracheophyta</taxon>
        <taxon>Spermatophyta</taxon>
        <taxon>Magnoliopsida</taxon>
        <taxon>eudicotyledons</taxon>
        <taxon>Gunneridae</taxon>
        <taxon>Pentapetalae</taxon>
        <taxon>asterids</taxon>
        <taxon>campanulids</taxon>
        <taxon>Escalloniales</taxon>
        <taxon>Escalloniaceae</taxon>
        <taxon>Escallonia</taxon>
    </lineage>
</organism>
<dbReference type="Proteomes" id="UP001187471">
    <property type="component" value="Unassembled WGS sequence"/>
</dbReference>
<protein>
    <submittedName>
        <fullName evidence="3">Uncharacterized protein</fullName>
    </submittedName>
</protein>
<name>A0AA88RP40_9ASTE</name>
<comment type="caution">
    <text evidence="3">The sequence shown here is derived from an EMBL/GenBank/DDBJ whole genome shotgun (WGS) entry which is preliminary data.</text>
</comment>
<dbReference type="Pfam" id="PF04185">
    <property type="entry name" value="Phosphoesterase"/>
    <property type="match status" value="1"/>
</dbReference>
<evidence type="ECO:0000313" key="4">
    <source>
        <dbReference type="Proteomes" id="UP001187471"/>
    </source>
</evidence>